<gene>
    <name evidence="1" type="ORF">RSOLAG1IB_05151</name>
</gene>
<dbReference type="OrthoDB" id="3364132at2759"/>
<keyword evidence="2" id="KW-1185">Reference proteome</keyword>
<sequence length="210" mass="23620">MVVDPDLDFRIAVAIANPDGELYSPSMPSSHARFSWECYIASSDNERFEVHWWPTQPDTIPDKYKRLDLRATVYLDGVKVEDGILPARHWRKGYNGSIEGQQVDKDNVRHFQWGSRKLLEEDTDPDASPSPIDLNLHTIRVVVEWGSPPPAAGSRKRQTFVAPPMWNPIQVRLGDTRHNDTIAALLEDPAPFAVGPPENHCSGACTSRIQ</sequence>
<proteinExistence type="predicted"/>
<organism evidence="1 2">
    <name type="scientific">Thanatephorus cucumeris (strain AG1-IB / isolate 7/3/14)</name>
    <name type="common">Lettuce bottom rot fungus</name>
    <name type="synonym">Rhizoctonia solani</name>
    <dbReference type="NCBI Taxonomy" id="1108050"/>
    <lineage>
        <taxon>Eukaryota</taxon>
        <taxon>Fungi</taxon>
        <taxon>Dikarya</taxon>
        <taxon>Basidiomycota</taxon>
        <taxon>Agaricomycotina</taxon>
        <taxon>Agaricomycetes</taxon>
        <taxon>Cantharellales</taxon>
        <taxon>Ceratobasidiaceae</taxon>
        <taxon>Rhizoctonia</taxon>
        <taxon>Rhizoctonia solani AG-1</taxon>
    </lineage>
</organism>
<accession>A0A0B7FYW9</accession>
<dbReference type="AlphaFoldDB" id="A0A0B7FYW9"/>
<protein>
    <submittedName>
        <fullName evidence="1">Uncharacterized protein</fullName>
    </submittedName>
</protein>
<evidence type="ECO:0000313" key="2">
    <source>
        <dbReference type="Proteomes" id="UP000059188"/>
    </source>
</evidence>
<dbReference type="EMBL" id="LN679107">
    <property type="protein sequence ID" value="CEL63111.1"/>
    <property type="molecule type" value="Genomic_DNA"/>
</dbReference>
<reference evidence="1 2" key="1">
    <citation type="submission" date="2014-11" db="EMBL/GenBank/DDBJ databases">
        <authorList>
            <person name="Wibberg Daniel"/>
        </authorList>
    </citation>
    <scope>NUCLEOTIDE SEQUENCE [LARGE SCALE GENOMIC DNA]</scope>
    <source>
        <strain evidence="1">Rhizoctonia solani AG1-IB 7/3/14</strain>
    </source>
</reference>
<evidence type="ECO:0000313" key="1">
    <source>
        <dbReference type="EMBL" id="CEL63111.1"/>
    </source>
</evidence>
<dbReference type="Proteomes" id="UP000059188">
    <property type="component" value="Unassembled WGS sequence"/>
</dbReference>
<name>A0A0B7FYW9_THACB</name>